<evidence type="ECO:0000313" key="2">
    <source>
        <dbReference type="EMBL" id="KAL0193951.1"/>
    </source>
</evidence>
<reference evidence="2 3" key="1">
    <citation type="submission" date="2024-05" db="EMBL/GenBank/DDBJ databases">
        <title>Genome sequencing and assembly of Indian major carp, Cirrhinus mrigala (Hamilton, 1822).</title>
        <authorList>
            <person name="Mohindra V."/>
            <person name="Chowdhury L.M."/>
            <person name="Lal K."/>
            <person name="Jena J.K."/>
        </authorList>
    </citation>
    <scope>NUCLEOTIDE SEQUENCE [LARGE SCALE GENOMIC DNA]</scope>
    <source>
        <strain evidence="2">CM1030</strain>
        <tissue evidence="2">Blood</tissue>
    </source>
</reference>
<name>A0ABD0R880_CIRMR</name>
<feature type="compositionally biased region" description="Basic and acidic residues" evidence="1">
    <location>
        <begin position="46"/>
        <end position="60"/>
    </location>
</feature>
<feature type="compositionally biased region" description="Low complexity" evidence="1">
    <location>
        <begin position="27"/>
        <end position="40"/>
    </location>
</feature>
<evidence type="ECO:0000256" key="1">
    <source>
        <dbReference type="SAM" id="MobiDB-lite"/>
    </source>
</evidence>
<proteinExistence type="predicted"/>
<gene>
    <name evidence="2" type="ORF">M9458_012247</name>
</gene>
<comment type="caution">
    <text evidence="2">The sequence shown here is derived from an EMBL/GenBank/DDBJ whole genome shotgun (WGS) entry which is preliminary data.</text>
</comment>
<feature type="non-terminal residue" evidence="2">
    <location>
        <position position="1"/>
    </location>
</feature>
<keyword evidence="3" id="KW-1185">Reference proteome</keyword>
<feature type="non-terminal residue" evidence="2">
    <location>
        <position position="118"/>
    </location>
</feature>
<protein>
    <submittedName>
        <fullName evidence="2">Uncharacterized protein</fullName>
    </submittedName>
</protein>
<feature type="region of interest" description="Disordered" evidence="1">
    <location>
        <begin position="1"/>
        <end position="66"/>
    </location>
</feature>
<dbReference type="EMBL" id="JAMKFB020000005">
    <property type="protein sequence ID" value="KAL0193951.1"/>
    <property type="molecule type" value="Genomic_DNA"/>
</dbReference>
<accession>A0ABD0R880</accession>
<sequence length="118" mass="13004">PGRPFKKLRGGGRGRRRRGAGGVDQCSQGSSSPHSSSSSSCEGYPGDDRMLFSLREDDSSHGGLRFNKKTKGLIDALSKFFTPSPDGRKARAEVVDYSQQYRIRKKSNRKGEHDDRTG</sequence>
<feature type="compositionally biased region" description="Basic residues" evidence="1">
    <location>
        <begin position="1"/>
        <end position="19"/>
    </location>
</feature>
<evidence type="ECO:0000313" key="3">
    <source>
        <dbReference type="Proteomes" id="UP001529510"/>
    </source>
</evidence>
<dbReference type="AlphaFoldDB" id="A0ABD0R880"/>
<dbReference type="Proteomes" id="UP001529510">
    <property type="component" value="Unassembled WGS sequence"/>
</dbReference>
<organism evidence="2 3">
    <name type="scientific">Cirrhinus mrigala</name>
    <name type="common">Mrigala</name>
    <dbReference type="NCBI Taxonomy" id="683832"/>
    <lineage>
        <taxon>Eukaryota</taxon>
        <taxon>Metazoa</taxon>
        <taxon>Chordata</taxon>
        <taxon>Craniata</taxon>
        <taxon>Vertebrata</taxon>
        <taxon>Euteleostomi</taxon>
        <taxon>Actinopterygii</taxon>
        <taxon>Neopterygii</taxon>
        <taxon>Teleostei</taxon>
        <taxon>Ostariophysi</taxon>
        <taxon>Cypriniformes</taxon>
        <taxon>Cyprinidae</taxon>
        <taxon>Labeoninae</taxon>
        <taxon>Labeonini</taxon>
        <taxon>Cirrhinus</taxon>
    </lineage>
</organism>